<dbReference type="Gene3D" id="3.10.350.10">
    <property type="entry name" value="LysM domain"/>
    <property type="match status" value="1"/>
</dbReference>
<dbReference type="PROSITE" id="PS51782">
    <property type="entry name" value="LYSM"/>
    <property type="match status" value="1"/>
</dbReference>
<sequence length="189" mass="20550">MTMTRPMNKEFAMLLLPFLLGACATSGSQSGYMTNSYKEAQKLLVISEREDRTRIEGAGEVAISSTYTAASGRKCRKLETLDGRALPLRSCDSGKGEWYTTRSISLLDSFSSSAKSVKSESSVEARTAVAESVSMKLSAGETLWGFAARVTGNALNWKNIAEFNNIEDANSIRADQLLEVESSLLLEVL</sequence>
<evidence type="ECO:0000259" key="2">
    <source>
        <dbReference type="PROSITE" id="PS51782"/>
    </source>
</evidence>
<gene>
    <name evidence="3" type="ORF">IMCC3135_07505</name>
</gene>
<dbReference type="RefSeq" id="WP_088917024.1">
    <property type="nucleotide sequence ID" value="NZ_CP018632.1"/>
</dbReference>
<keyword evidence="4" id="KW-1185">Reference proteome</keyword>
<name>A0A2Z2NJY1_9GAMM</name>
<evidence type="ECO:0000256" key="1">
    <source>
        <dbReference type="SAM" id="SignalP"/>
    </source>
</evidence>
<dbReference type="CDD" id="cd00118">
    <property type="entry name" value="LysM"/>
    <property type="match status" value="1"/>
</dbReference>
<dbReference type="EMBL" id="CP018632">
    <property type="protein sequence ID" value="ASJ71606.1"/>
    <property type="molecule type" value="Genomic_DNA"/>
</dbReference>
<evidence type="ECO:0000313" key="3">
    <source>
        <dbReference type="EMBL" id="ASJ71606.1"/>
    </source>
</evidence>
<dbReference type="KEGG" id="gai:IMCC3135_07505"/>
<dbReference type="Proteomes" id="UP000250079">
    <property type="component" value="Chromosome"/>
</dbReference>
<dbReference type="Pfam" id="PF01476">
    <property type="entry name" value="LysM"/>
    <property type="match status" value="1"/>
</dbReference>
<keyword evidence="1" id="KW-0732">Signal</keyword>
<evidence type="ECO:0000313" key="4">
    <source>
        <dbReference type="Proteomes" id="UP000250079"/>
    </source>
</evidence>
<feature type="signal peptide" evidence="1">
    <location>
        <begin position="1"/>
        <end position="24"/>
    </location>
</feature>
<feature type="domain" description="LysM" evidence="2">
    <location>
        <begin position="133"/>
        <end position="180"/>
    </location>
</feature>
<dbReference type="AlphaFoldDB" id="A0A2Z2NJY1"/>
<dbReference type="InterPro" id="IPR036779">
    <property type="entry name" value="LysM_dom_sf"/>
</dbReference>
<protein>
    <recommendedName>
        <fullName evidence="2">LysM domain-containing protein</fullName>
    </recommendedName>
</protein>
<dbReference type="InterPro" id="IPR018392">
    <property type="entry name" value="LysM"/>
</dbReference>
<feature type="chain" id="PRO_5016336585" description="LysM domain-containing protein" evidence="1">
    <location>
        <begin position="25"/>
        <end position="189"/>
    </location>
</feature>
<organism evidence="3 4">
    <name type="scientific">Granulosicoccus antarcticus IMCC3135</name>
    <dbReference type="NCBI Taxonomy" id="1192854"/>
    <lineage>
        <taxon>Bacteria</taxon>
        <taxon>Pseudomonadati</taxon>
        <taxon>Pseudomonadota</taxon>
        <taxon>Gammaproteobacteria</taxon>
        <taxon>Chromatiales</taxon>
        <taxon>Granulosicoccaceae</taxon>
        <taxon>Granulosicoccus</taxon>
    </lineage>
</organism>
<accession>A0A2Z2NJY1</accession>
<dbReference type="PROSITE" id="PS51257">
    <property type="entry name" value="PROKAR_LIPOPROTEIN"/>
    <property type="match status" value="1"/>
</dbReference>
<proteinExistence type="predicted"/>
<reference evidence="3 4" key="1">
    <citation type="submission" date="2016-12" db="EMBL/GenBank/DDBJ databases">
        <authorList>
            <person name="Song W.-J."/>
            <person name="Kurnit D.M."/>
        </authorList>
    </citation>
    <scope>NUCLEOTIDE SEQUENCE [LARGE SCALE GENOMIC DNA]</scope>
    <source>
        <strain evidence="3 4">IMCC3135</strain>
    </source>
</reference>